<keyword evidence="2" id="KW-1185">Reference proteome</keyword>
<comment type="caution">
    <text evidence="1">The sequence shown here is derived from an EMBL/GenBank/DDBJ whole genome shotgun (WGS) entry which is preliminary data.</text>
</comment>
<dbReference type="EMBL" id="QJKB01000007">
    <property type="protein sequence ID" value="PXX41497.1"/>
    <property type="molecule type" value="Genomic_DNA"/>
</dbReference>
<dbReference type="AlphaFoldDB" id="A0A318J580"/>
<reference evidence="1 2" key="1">
    <citation type="submission" date="2018-05" db="EMBL/GenBank/DDBJ databases">
        <title>Genomic Encyclopedia of Type Strains, Phase IV (KMG-IV): sequencing the most valuable type-strain genomes for metagenomic binning, comparative biology and taxonomic classification.</title>
        <authorList>
            <person name="Goeker M."/>
        </authorList>
    </citation>
    <scope>NUCLEOTIDE SEQUENCE [LARGE SCALE GENOMIC DNA]</scope>
    <source>
        <strain evidence="1 2">DSM 19792</strain>
    </source>
</reference>
<organism evidence="1 2">
    <name type="scientific">Undibacterium pigrum</name>
    <dbReference type="NCBI Taxonomy" id="401470"/>
    <lineage>
        <taxon>Bacteria</taxon>
        <taxon>Pseudomonadati</taxon>
        <taxon>Pseudomonadota</taxon>
        <taxon>Betaproteobacteria</taxon>
        <taxon>Burkholderiales</taxon>
        <taxon>Oxalobacteraceae</taxon>
        <taxon>Undibacterium</taxon>
    </lineage>
</organism>
<dbReference type="Proteomes" id="UP000247792">
    <property type="component" value="Unassembled WGS sequence"/>
</dbReference>
<gene>
    <name evidence="1" type="ORF">DFR42_107148</name>
</gene>
<accession>A0A318J580</accession>
<evidence type="ECO:0000313" key="1">
    <source>
        <dbReference type="EMBL" id="PXX41497.1"/>
    </source>
</evidence>
<proteinExistence type="predicted"/>
<name>A0A318J580_9BURK</name>
<protein>
    <submittedName>
        <fullName evidence="1">Uncharacterized protein</fullName>
    </submittedName>
</protein>
<evidence type="ECO:0000313" key="2">
    <source>
        <dbReference type="Proteomes" id="UP000247792"/>
    </source>
</evidence>
<sequence length="144" mass="16540">MQQPAPTPIVLFRASIDDIREGPPYPAPTQPNVMDINSYFFVDYDLHETLIGHLKLQRGTAFTVAWHMPMSDREPPLQFYILARQDNEGKLRTILWKQVHSGFCLPQDIAVKIGIEKEMRALYQIGEPACKNLAELGYELKEKK</sequence>